<dbReference type="Pfam" id="PF02837">
    <property type="entry name" value="Glyco_hydro_2_N"/>
    <property type="match status" value="1"/>
</dbReference>
<dbReference type="Pfam" id="PF00754">
    <property type="entry name" value="F5_F8_type_C"/>
    <property type="match status" value="2"/>
</dbReference>
<dbReference type="InterPro" id="IPR006104">
    <property type="entry name" value="Glyco_hydro_2_N"/>
</dbReference>
<evidence type="ECO:0000259" key="6">
    <source>
        <dbReference type="PROSITE" id="PS50835"/>
    </source>
</evidence>
<evidence type="ECO:0000259" key="5">
    <source>
        <dbReference type="PROSITE" id="PS50022"/>
    </source>
</evidence>
<dbReference type="SUPFAM" id="SSF49303">
    <property type="entry name" value="beta-Galactosidase/glucuronidase domain"/>
    <property type="match status" value="1"/>
</dbReference>
<keyword evidence="3" id="KW-0326">Glycosidase</keyword>
<feature type="domain" description="F5/8 type C" evidence="5">
    <location>
        <begin position="965"/>
        <end position="1107"/>
    </location>
</feature>
<evidence type="ECO:0000256" key="3">
    <source>
        <dbReference type="ARBA" id="ARBA00023295"/>
    </source>
</evidence>
<dbReference type="PROSITE" id="PS50022">
    <property type="entry name" value="FA58C_3"/>
    <property type="match status" value="2"/>
</dbReference>
<dbReference type="Gene3D" id="3.20.20.80">
    <property type="entry name" value="Glycosidases"/>
    <property type="match status" value="1"/>
</dbReference>
<evidence type="ECO:0000256" key="1">
    <source>
        <dbReference type="ARBA" id="ARBA00007401"/>
    </source>
</evidence>
<dbReference type="Gene3D" id="2.60.40.10">
    <property type="entry name" value="Immunoglobulins"/>
    <property type="match status" value="2"/>
</dbReference>
<dbReference type="InterPro" id="IPR007110">
    <property type="entry name" value="Ig-like_dom"/>
</dbReference>
<dbReference type="PROSITE" id="PS50835">
    <property type="entry name" value="IG_LIKE"/>
    <property type="match status" value="1"/>
</dbReference>
<dbReference type="Gene3D" id="2.60.120.260">
    <property type="entry name" value="Galactose-binding domain-like"/>
    <property type="match status" value="4"/>
</dbReference>
<dbReference type="Pfam" id="PF00703">
    <property type="entry name" value="Glyco_hydro_2"/>
    <property type="match status" value="1"/>
</dbReference>
<feature type="chain" id="PRO_5047104070" evidence="4">
    <location>
        <begin position="30"/>
        <end position="2075"/>
    </location>
</feature>
<dbReference type="Gene3D" id="2.60.40.2700">
    <property type="match status" value="1"/>
</dbReference>
<evidence type="ECO:0000256" key="2">
    <source>
        <dbReference type="ARBA" id="ARBA00022801"/>
    </source>
</evidence>
<name>A0ABV1ESF3_9FIRM</name>
<dbReference type="InterPro" id="IPR006102">
    <property type="entry name" value="Ig-like_GH2"/>
</dbReference>
<keyword evidence="4" id="KW-0732">Signal</keyword>
<dbReference type="InterPro" id="IPR051913">
    <property type="entry name" value="GH2_Domain-Containing"/>
</dbReference>
<dbReference type="InterPro" id="IPR044060">
    <property type="entry name" value="Bacterial_rp_domain"/>
</dbReference>
<gene>
    <name evidence="7" type="ORF">WMO45_13505</name>
</gene>
<organism evidence="7 8">
    <name type="scientific">Flavonifractor hominis</name>
    <dbReference type="NCBI Taxonomy" id="3133178"/>
    <lineage>
        <taxon>Bacteria</taxon>
        <taxon>Bacillati</taxon>
        <taxon>Bacillota</taxon>
        <taxon>Clostridia</taxon>
        <taxon>Eubacteriales</taxon>
        <taxon>Oscillospiraceae</taxon>
        <taxon>Flavonifractor</taxon>
    </lineage>
</organism>
<feature type="non-terminal residue" evidence="7">
    <location>
        <position position="2075"/>
    </location>
</feature>
<comment type="caution">
    <text evidence="7">The sequence shown here is derived from an EMBL/GenBank/DDBJ whole genome shotgun (WGS) entry which is preliminary data.</text>
</comment>
<evidence type="ECO:0000256" key="4">
    <source>
        <dbReference type="SAM" id="SignalP"/>
    </source>
</evidence>
<dbReference type="InterPro" id="IPR036156">
    <property type="entry name" value="Beta-gal/glucu_dom_sf"/>
</dbReference>
<feature type="domain" description="Ig-like" evidence="6">
    <location>
        <begin position="1723"/>
        <end position="1808"/>
    </location>
</feature>
<reference evidence="7 8" key="1">
    <citation type="submission" date="2024-03" db="EMBL/GenBank/DDBJ databases">
        <title>Human intestinal bacterial collection.</title>
        <authorList>
            <person name="Pauvert C."/>
            <person name="Hitch T.C.A."/>
            <person name="Clavel T."/>
        </authorList>
    </citation>
    <scope>NUCLEOTIDE SEQUENCE [LARGE SCALE GENOMIC DNA]</scope>
    <source>
        <strain evidence="7 8">CLA-AP-H34</strain>
    </source>
</reference>
<dbReference type="InterPro" id="IPR008979">
    <property type="entry name" value="Galactose-bd-like_sf"/>
</dbReference>
<dbReference type="Pfam" id="PF18998">
    <property type="entry name" value="Flg_new_2"/>
    <property type="match status" value="1"/>
</dbReference>
<dbReference type="SUPFAM" id="SSF51445">
    <property type="entry name" value="(Trans)glycosidases"/>
    <property type="match status" value="1"/>
</dbReference>
<dbReference type="Pfam" id="PF02836">
    <property type="entry name" value="Glyco_hydro_2_C"/>
    <property type="match status" value="1"/>
</dbReference>
<feature type="domain" description="F5/8 type C" evidence="5">
    <location>
        <begin position="1177"/>
        <end position="1329"/>
    </location>
</feature>
<dbReference type="EMBL" id="JBBMFT010000020">
    <property type="protein sequence ID" value="MEQ2457531.1"/>
    <property type="molecule type" value="Genomic_DNA"/>
</dbReference>
<dbReference type="RefSeq" id="WP_349141410.1">
    <property type="nucleotide sequence ID" value="NZ_JBBMFT010000020.1"/>
</dbReference>
<dbReference type="PANTHER" id="PTHR42732:SF1">
    <property type="entry name" value="BETA-MANNOSIDASE"/>
    <property type="match status" value="1"/>
</dbReference>
<evidence type="ECO:0000313" key="7">
    <source>
        <dbReference type="EMBL" id="MEQ2457531.1"/>
    </source>
</evidence>
<keyword evidence="8" id="KW-1185">Reference proteome</keyword>
<dbReference type="InterPro" id="IPR006103">
    <property type="entry name" value="Glyco_hydro_2_cat"/>
</dbReference>
<dbReference type="PANTHER" id="PTHR42732">
    <property type="entry name" value="BETA-GALACTOSIDASE"/>
    <property type="match status" value="1"/>
</dbReference>
<feature type="signal peptide" evidence="4">
    <location>
        <begin position="1"/>
        <end position="29"/>
    </location>
</feature>
<protein>
    <submittedName>
        <fullName evidence="7">Discoidin domain-containing protein</fullName>
    </submittedName>
</protein>
<sequence>MHVRLKRILALLLVLVLSLGLGPTTLAAAAPLSEPSPADSSSTPPQGEWISDLALTRNEITIGSLMNFFYMEPGEEKYQMFGINPQGAQISVESGDPAVALVELVDTPAHITGNQDLTCTANTPNERDDVRELKVTAVAPGRTTITVTATADGYQTTQATFTVQVLAPTGQNTFRRDVNINAGWSFCLEKDLPDGVGLEQVKDPAYDGGGFTPVDLPHTWNVEDVQNELTRHYGVGYYRKSMTFPSQDYAGRRIYIEIGAANKVSNLYINGTLVGTHSGGYAKFRYDITDYVTLDEANLICVQVDNSIGSTVMPLEGGFAYSGGMYRNNFILSTAQVSFDKLDYGSSGIYLTPTQVSAQSAGLDVRAQLRNAGDTEQQVLVRARLYEQDGSTLVREVSGDVTVPAGGTAAFQQSCTVENPHLWNGVPDPYQYIVEVTLEQDGQVLERERETVGFRFFEITEDDGFYLNGQPYPLHGVALHQDWEDLGSALTTRQMEENLSLIAEIGATCLRCSHYQHDAYTYQLASERGIVVWAEIPNVNSVRMTDAFRTNAKQQLTELIRQNYNIASICMWGIHNEQWPKSDLSVNKVLDELYQLGKQEDPTRPIVVATAQSQTTPLSWQSDASAWNKYFGWYEGANMDGFGPWVDGVRDFAKANETVSATNSDGSETFTVPVNGKIGISEYGSGNNIWTHELNPPDHVKSISGFQSEEYANKYHEVSWQQIRERPWLWGTFIWNMFDFAQPGVVSEGGIVSRNTKGLASFDRSLKKDSFYFYKANWSDEPMVYISSRRYADRYDDYSYVRVYSNLDEVEVYIDGVSVGKIRKTDPAKPNTELGNLIQDPSLGIFHFEGEACNLTEFKDYTITAIGRQLGEDGQVLNEYSDTVVWRRLKDYRTEIQSERYIIDGANHTISKIPAGLSVAEFLAQITVSYNGTLKMLDASGQEITDLNQPLSMDMRVLVIAENGVDQQEYTLLDDPLSSGASATASTVQNNFVPGNLTDGNLTTRWTASDGSYPQWFQIDLGQVSDLSKFSGLFYGEAPRAYQYTISGSIDGSTFTPLVDRSQNTESQWVSDEFPAGTRARYIRVDMKGISGTSGNAALYECMIYGYHLTSEAYVVDNTACTVLGVSPDTTAGTLLQQVTVAGNYRSVAVTDAAGTPLEPEAPVGEQAKIVVTGSNDSQTVYSVRETTASTAPVSQGRTITDVFDVKSGSQAAYLNDGNPDTFWNATTGFEQPRYAVIDLGAEHQLSRFDVDFYQGSTKRYYQYRIYAGSTPEDLELLVDGTQNTDQESVSHTLPAGTTGRYIKLEITGTSVANVNFAAAVREFAVYGWSMDSTEYEVDHAGRAIRNVPEQTPVSQFRKALQLEGNYTAELLLDDEVRTDGVVTEGMRLRVGDLTGGNCVEYTIHTTANLTPISQGMPCEAEIKAGSDPALAVDGDPATFWNGPMLDPNQAKYPVDFVVDLSNGNNTDNLEYHISKVVLSWYGESNRSYQFSIYGVPNLIVETLWHDASDNTQGGKVTITAKDKNGSDVLMKKLHLQVTGRTPATSYFAAALYELEVYGWLIRSDVYTINESAGTISGIPAGTSVARLRNTLDIRGNYTSRIVDAQGQPVTDGLVESGMRLEIIDVENTTTSFLLEVGQAQTYSVTIDPAITHGTVTAQPEQAAAGETVTLHIQPDEGYVLKEGSLKVCSTDSPETVFPVTDNTFQMPECDVTVTAEFEAAGPAVITGSVVITGEAVYGGTLTADISGVEPAQAQADLRYAWSRGGETVGTEASYVPTADDIGQVLTLTVEGTGAYTGTLSAESAAVAKAAQAAPEGVSTSGCTSADNNDGILTGLDESMEWSAEGAEAWQAVTGATVEGLTPGRYQVRYAETATHSASPAVTVEVLGYEQPPKAETPNAVFEAADLSLSGLEVGMKFCVDEGQWQTAEAERVDLSGADLHDGSTILVYMPGDGENTSDSDQQVIRLSQAASPAHVTGVDETAAGNDGKLTGVDAGMEYCAEADHVWLPCEGDEVTGLSAGTYLVRVAGQGTVLASESVRVTIYAYRQPVTGVKLNVESVYLYSNFGPRGEQLIA</sequence>
<dbReference type="SUPFAM" id="SSF49785">
    <property type="entry name" value="Galactose-binding domain-like"/>
    <property type="match status" value="4"/>
</dbReference>
<comment type="similarity">
    <text evidence="1">Belongs to the glycosyl hydrolase 2 family.</text>
</comment>
<dbReference type="InterPro" id="IPR013783">
    <property type="entry name" value="Ig-like_fold"/>
</dbReference>
<dbReference type="InterPro" id="IPR017853">
    <property type="entry name" value="GH"/>
</dbReference>
<keyword evidence="2" id="KW-0378">Hydrolase</keyword>
<proteinExistence type="inferred from homology"/>
<dbReference type="Proteomes" id="UP001440599">
    <property type="component" value="Unassembled WGS sequence"/>
</dbReference>
<evidence type="ECO:0000313" key="8">
    <source>
        <dbReference type="Proteomes" id="UP001440599"/>
    </source>
</evidence>
<accession>A0ABV1ESF3</accession>
<dbReference type="InterPro" id="IPR000421">
    <property type="entry name" value="FA58C"/>
</dbReference>